<gene>
    <name evidence="1" type="ORF">BCF44_122190</name>
</gene>
<dbReference type="Proteomes" id="UP000256269">
    <property type="component" value="Unassembled WGS sequence"/>
</dbReference>
<reference evidence="1 2" key="1">
    <citation type="submission" date="2018-08" db="EMBL/GenBank/DDBJ databases">
        <title>Genomic Encyclopedia of Archaeal and Bacterial Type Strains, Phase II (KMG-II): from individual species to whole genera.</title>
        <authorList>
            <person name="Goeker M."/>
        </authorList>
    </citation>
    <scope>NUCLEOTIDE SEQUENCE [LARGE SCALE GENOMIC DNA]</scope>
    <source>
        <strain evidence="1 2">DSM 45791</strain>
    </source>
</reference>
<dbReference type="RefSeq" id="WP_116180978.1">
    <property type="nucleotide sequence ID" value="NZ_CP144376.1"/>
</dbReference>
<comment type="caution">
    <text evidence="1">The sequence shown here is derived from an EMBL/GenBank/DDBJ whole genome shotgun (WGS) entry which is preliminary data.</text>
</comment>
<accession>A0A3E0GWC5</accession>
<dbReference type="EMBL" id="QUNO01000022">
    <property type="protein sequence ID" value="REH31167.1"/>
    <property type="molecule type" value="Genomic_DNA"/>
</dbReference>
<proteinExistence type="predicted"/>
<evidence type="ECO:0000313" key="2">
    <source>
        <dbReference type="Proteomes" id="UP000256269"/>
    </source>
</evidence>
<dbReference type="AlphaFoldDB" id="A0A3E0GWC5"/>
<name>A0A3E0GWC5_9PSEU</name>
<dbReference type="Pfam" id="PF14430">
    <property type="entry name" value="Imm1"/>
    <property type="match status" value="1"/>
</dbReference>
<keyword evidence="2" id="KW-1185">Reference proteome</keyword>
<dbReference type="InterPro" id="IPR025680">
    <property type="entry name" value="DddI"/>
</dbReference>
<organism evidence="1 2">
    <name type="scientific">Kutzneria buriramensis</name>
    <dbReference type="NCBI Taxonomy" id="1045776"/>
    <lineage>
        <taxon>Bacteria</taxon>
        <taxon>Bacillati</taxon>
        <taxon>Actinomycetota</taxon>
        <taxon>Actinomycetes</taxon>
        <taxon>Pseudonocardiales</taxon>
        <taxon>Pseudonocardiaceae</taxon>
        <taxon>Kutzneria</taxon>
    </lineage>
</organism>
<evidence type="ECO:0000313" key="1">
    <source>
        <dbReference type="EMBL" id="REH31167.1"/>
    </source>
</evidence>
<sequence>MILNAVVDGQWRHARTPAEVSALLDQLVFGADPRRPSDLLLTEAPFDDFSDEQPAQVCRVAANPDAGFGALLWYLNDADSGFSVSYNPNPPLDDPWLASDPDTARYHDRFTAIPLDQTRAALQEFVAGGGTRPSNIQWVAGDFYGRITQVLAPTSSVHAA</sequence>
<protein>
    <submittedName>
        <fullName evidence="1">Immunity protein Imm1 of predicted polymorphic toxin system</fullName>
    </submittedName>
</protein>